<dbReference type="Proteomes" id="UP000699462">
    <property type="component" value="Unassembled WGS sequence"/>
</dbReference>
<sequence>MMRFAHTMPDSSLISDISDAEGNTNETGRLDGDEYSNGSLEDKHTSSQPAISSPRISDTSSHSSKQVRFQCEVSFSSMDRLNENVSPSVGGPTHTTDCQIDIRNEETEDLTSITVLPDSSFTKDSASISRLTTTYNPKLPATLTSDKPCGPQACEFSHSTSLWLETCDTNSDTSCETVTKEDYLCGNYLDKGPSFFRTSDHLPRPPLNQSSHSIICSQKSSSFKAAPDDIPIPRKSPRDLSPSSDCLSISILGDYDTTHSFTSTSFGYQLSEPKLNSAKILIEQINRLAEKLDKTSCSGPSEQARQEAARLMQAAFDSHNTHNDARELVLNPGLTVNIPEQLCTFNNLMELSVDESEIVRQERERIAKQRKRMNQLRKQATRDRPHHPPPDLLEFFDPNRHIFQSINLHFRGLPSFLPSVTRASDKLVTLFHDRRMMEFRRLSS</sequence>
<accession>A0A8T0D5F8</accession>
<evidence type="ECO:0000313" key="2">
    <source>
        <dbReference type="EMBL" id="KAF8563073.1"/>
    </source>
</evidence>
<protein>
    <recommendedName>
        <fullName evidence="4">Protein phosphatase 1 regulatory subunit 35 C-terminal domain-containing protein</fullName>
    </recommendedName>
</protein>
<feature type="region of interest" description="Disordered" evidence="1">
    <location>
        <begin position="1"/>
        <end position="65"/>
    </location>
</feature>
<name>A0A8T0D5F8_9TREM</name>
<proteinExistence type="predicted"/>
<feature type="compositionally biased region" description="Polar residues" evidence="1">
    <location>
        <begin position="9"/>
        <end position="27"/>
    </location>
</feature>
<dbReference type="EMBL" id="JTDF01014665">
    <property type="protein sequence ID" value="KAF8563073.1"/>
    <property type="molecule type" value="Genomic_DNA"/>
</dbReference>
<reference evidence="2 3" key="1">
    <citation type="submission" date="2019-07" db="EMBL/GenBank/DDBJ databases">
        <title>Annotation for the trematode Paragonimus westermani.</title>
        <authorList>
            <person name="Choi Y.-J."/>
        </authorList>
    </citation>
    <scope>NUCLEOTIDE SEQUENCE [LARGE SCALE GENOMIC DNA]</scope>
    <source>
        <strain evidence="2">180907_Pwestermani</strain>
    </source>
</reference>
<dbReference type="AlphaFoldDB" id="A0A8T0D5F8"/>
<evidence type="ECO:0000256" key="1">
    <source>
        <dbReference type="SAM" id="MobiDB-lite"/>
    </source>
</evidence>
<dbReference type="OrthoDB" id="6255118at2759"/>
<gene>
    <name evidence="2" type="ORF">P879_10171</name>
</gene>
<feature type="compositionally biased region" description="Polar residues" evidence="1">
    <location>
        <begin position="46"/>
        <end position="65"/>
    </location>
</feature>
<keyword evidence="3" id="KW-1185">Reference proteome</keyword>
<organism evidence="2 3">
    <name type="scientific">Paragonimus westermani</name>
    <dbReference type="NCBI Taxonomy" id="34504"/>
    <lineage>
        <taxon>Eukaryota</taxon>
        <taxon>Metazoa</taxon>
        <taxon>Spiralia</taxon>
        <taxon>Lophotrochozoa</taxon>
        <taxon>Platyhelminthes</taxon>
        <taxon>Trematoda</taxon>
        <taxon>Digenea</taxon>
        <taxon>Plagiorchiida</taxon>
        <taxon>Troglotremata</taxon>
        <taxon>Troglotrematidae</taxon>
        <taxon>Paragonimus</taxon>
    </lineage>
</organism>
<feature type="region of interest" description="Disordered" evidence="1">
    <location>
        <begin position="221"/>
        <end position="241"/>
    </location>
</feature>
<evidence type="ECO:0008006" key="4">
    <source>
        <dbReference type="Google" id="ProtNLM"/>
    </source>
</evidence>
<comment type="caution">
    <text evidence="2">The sequence shown here is derived from an EMBL/GenBank/DDBJ whole genome shotgun (WGS) entry which is preliminary data.</text>
</comment>
<evidence type="ECO:0000313" key="3">
    <source>
        <dbReference type="Proteomes" id="UP000699462"/>
    </source>
</evidence>